<evidence type="ECO:0000313" key="2">
    <source>
        <dbReference type="Proteomes" id="UP001227268"/>
    </source>
</evidence>
<proteinExistence type="predicted"/>
<dbReference type="Proteomes" id="UP001227268">
    <property type="component" value="Unassembled WGS sequence"/>
</dbReference>
<keyword evidence="2" id="KW-1185">Reference proteome</keyword>
<comment type="caution">
    <text evidence="1">The sequence shown here is derived from an EMBL/GenBank/DDBJ whole genome shotgun (WGS) entry which is preliminary data.</text>
</comment>
<name>A0ACC2WC82_9TREE</name>
<organism evidence="1 2">
    <name type="scientific">Naganishia friedmannii</name>
    <dbReference type="NCBI Taxonomy" id="89922"/>
    <lineage>
        <taxon>Eukaryota</taxon>
        <taxon>Fungi</taxon>
        <taxon>Dikarya</taxon>
        <taxon>Basidiomycota</taxon>
        <taxon>Agaricomycotina</taxon>
        <taxon>Tremellomycetes</taxon>
        <taxon>Filobasidiales</taxon>
        <taxon>Filobasidiaceae</taxon>
        <taxon>Naganishia</taxon>
    </lineage>
</organism>
<evidence type="ECO:0000313" key="1">
    <source>
        <dbReference type="EMBL" id="KAJ9108996.1"/>
    </source>
</evidence>
<dbReference type="EMBL" id="JASBWT010000001">
    <property type="protein sequence ID" value="KAJ9108996.1"/>
    <property type="molecule type" value="Genomic_DNA"/>
</dbReference>
<reference evidence="1" key="1">
    <citation type="submission" date="2023-04" db="EMBL/GenBank/DDBJ databases">
        <title>Draft Genome sequencing of Naganishia species isolated from polar environments using Oxford Nanopore Technology.</title>
        <authorList>
            <person name="Leo P."/>
            <person name="Venkateswaran K."/>
        </authorList>
    </citation>
    <scope>NUCLEOTIDE SEQUENCE</scope>
    <source>
        <strain evidence="1">MNA-CCFEE 5423</strain>
    </source>
</reference>
<protein>
    <submittedName>
        <fullName evidence="1">Uncharacterized protein</fullName>
    </submittedName>
</protein>
<gene>
    <name evidence="1" type="ORF">QFC21_000322</name>
</gene>
<sequence>MSTVYKRGPIHLGISSDQQKELDVESLPIPNTTKDHPVKSRWTSPLHLSALAISLLVLGYFSHIPYFPHPGPTPKAPISDVVKRGLLQCEAIKIMPPDTTHFRVNRTVSDRFESKNAKPIMLKNATVWTGRNAGEEVLYGASVYLRGGVVVSVGTETDVRSLLHDTVEEIDVEGRWITPGIVDMHSHAGVDASPSLRGSQDTNTVAADVNPYLMSINGFNTHDAASEWIISGGVTTNLILPGSATSMGGQAFVVKLRKTEIDSPAALMVEPPFVYDGTANETFVRTGYKRFVKTAFGENPSRVFSQTRLDSIWHLRQKFQEASNLKQSQDDWCAKGEDNTEQFPDDIAQELLVDILRGKVNVNSHSYETVDYNNLAQLTNQFKFHISTIHHAHEGYLTIPRLKQFYGGPPAAAIFATNARYKLESFRGSEYAPYILTEAGILTTCVSDHPVLNSQHLLFEAQQTYMYGLNVSAALQTVIGNPAKALGLDHRLGKVDSGFDADIVVWDSMPLQLGARPVQVYIDGIAQLKQPRTVLKPHLQDVPPAGSAAGWKTALETRGDPPLRSETESKNVIFTGVASTYLRTDGRIRELHVQGDSLKEKRVIVQNGQITCVGDCAVEQEKGFEFIDLKGGAITAGLLTYGSYLGLMEIRQEPSTTDGKIPDPLTESNVYLSMIVPKGADGALFDQKDQLIAYKNGVTRGVVHPIESGVFEGISYAYDPSARHALDGGILQREAALHIKISEGNKLSSAAVIGVIRKLLLGETEKSDLQRYFKKIASGEVPLVAAVDRADLMASLINLKKEAAPKMKLVFDGAAEAWLLASELKEADIGVIVNPAKAFPGTWDSRRSLPGLPLSNMSLPAYLTDHGVKVGLGINEEWMARNTRLDMAWEYTNGAGVFSKASALELVTSNMEDLLGLSKTSMEDASWVAYEGNPFALQATVKAVRGENRPYVHIF</sequence>
<accession>A0ACC2WC82</accession>